<dbReference type="GO" id="GO:0032588">
    <property type="term" value="C:trans-Golgi network membrane"/>
    <property type="evidence" value="ECO:0007669"/>
    <property type="project" value="TreeGrafter"/>
</dbReference>
<dbReference type="GO" id="GO:0015031">
    <property type="term" value="P:protein transport"/>
    <property type="evidence" value="ECO:0007669"/>
    <property type="project" value="InterPro"/>
</dbReference>
<keyword evidence="4 5" id="KW-0472">Membrane</keyword>
<dbReference type="GO" id="GO:0055038">
    <property type="term" value="C:recycling endosome membrane"/>
    <property type="evidence" value="ECO:0007669"/>
    <property type="project" value="TreeGrafter"/>
</dbReference>
<comment type="similarity">
    <text evidence="5">Belongs to the SCAMP family.</text>
</comment>
<comment type="caution">
    <text evidence="6">The sequence shown here is derived from an EMBL/GenBank/DDBJ whole genome shotgun (WGS) entry which is preliminary data.</text>
</comment>
<dbReference type="PANTHER" id="PTHR10687:SF2">
    <property type="entry name" value="SECRETORY CARRIER-ASSOCIATED MEMBRANE PROTEIN"/>
    <property type="match status" value="1"/>
</dbReference>
<keyword evidence="7" id="KW-1185">Reference proteome</keyword>
<evidence type="ECO:0000256" key="4">
    <source>
        <dbReference type="ARBA" id="ARBA00023136"/>
    </source>
</evidence>
<feature type="transmembrane region" description="Helical" evidence="5">
    <location>
        <begin position="64"/>
        <end position="86"/>
    </location>
</feature>
<dbReference type="PANTHER" id="PTHR10687">
    <property type="entry name" value="SECRETORY CARRIER-ASSOCIATED MEMBRANE PROTEIN SCAMP"/>
    <property type="match status" value="1"/>
</dbReference>
<evidence type="ECO:0000256" key="5">
    <source>
        <dbReference type="RuleBase" id="RU363122"/>
    </source>
</evidence>
<keyword evidence="2 5" id="KW-0812">Transmembrane</keyword>
<dbReference type="Proteomes" id="UP000801492">
    <property type="component" value="Unassembled WGS sequence"/>
</dbReference>
<name>A0A8K0GHI2_IGNLU</name>
<accession>A0A8K0GHI2</accession>
<dbReference type="Pfam" id="PF04144">
    <property type="entry name" value="SCAMP"/>
    <property type="match status" value="1"/>
</dbReference>
<evidence type="ECO:0000256" key="3">
    <source>
        <dbReference type="ARBA" id="ARBA00022989"/>
    </source>
</evidence>
<evidence type="ECO:0000256" key="1">
    <source>
        <dbReference type="ARBA" id="ARBA00004141"/>
    </source>
</evidence>
<dbReference type="OrthoDB" id="242866at2759"/>
<comment type="subcellular location">
    <subcellularLocation>
        <location evidence="1 5">Membrane</location>
        <topology evidence="1 5">Multi-pass membrane protein</topology>
    </subcellularLocation>
</comment>
<dbReference type="InterPro" id="IPR007273">
    <property type="entry name" value="SCAMP"/>
</dbReference>
<evidence type="ECO:0000256" key="2">
    <source>
        <dbReference type="ARBA" id="ARBA00022692"/>
    </source>
</evidence>
<sequence>MNSSKPNCFEESTIENPFADPAIQQITQNTSTQIHIEEYNPFNNEHQKWIAYNQVNSQPAIMQFIVTIIQAIGLPSSGTIGIVTALNKFKESNSATGILTATFELLIAVGFCCAAAADLSFISKIHRMYHSSGASLAKAQAEFTSEFLRNQHIRSAASNLANAAVQSQTNSNTVNNS</sequence>
<gene>
    <name evidence="6" type="ORF">ILUMI_04273</name>
</gene>
<proteinExistence type="inferred from homology"/>
<protein>
    <recommendedName>
        <fullName evidence="5">Secretory carrier-associated membrane protein</fullName>
        <shortName evidence="5">Secretory carrier membrane protein</shortName>
    </recommendedName>
</protein>
<keyword evidence="3 5" id="KW-1133">Transmembrane helix</keyword>
<evidence type="ECO:0000313" key="6">
    <source>
        <dbReference type="EMBL" id="KAF2901917.1"/>
    </source>
</evidence>
<reference evidence="6" key="1">
    <citation type="submission" date="2019-08" db="EMBL/GenBank/DDBJ databases">
        <title>The genome of the North American firefly Photinus pyralis.</title>
        <authorList>
            <consortium name="Photinus pyralis genome working group"/>
            <person name="Fallon T.R."/>
            <person name="Sander Lower S.E."/>
            <person name="Weng J.-K."/>
        </authorList>
    </citation>
    <scope>NUCLEOTIDE SEQUENCE</scope>
    <source>
        <strain evidence="6">TRF0915ILg1</strain>
        <tissue evidence="6">Whole body</tissue>
    </source>
</reference>
<dbReference type="AlphaFoldDB" id="A0A8K0GHI2"/>
<dbReference type="EMBL" id="VTPC01001452">
    <property type="protein sequence ID" value="KAF2901917.1"/>
    <property type="molecule type" value="Genomic_DNA"/>
</dbReference>
<feature type="transmembrane region" description="Helical" evidence="5">
    <location>
        <begin position="98"/>
        <end position="122"/>
    </location>
</feature>
<keyword evidence="5" id="KW-0813">Transport</keyword>
<comment type="caution">
    <text evidence="5">Lacks conserved residue(s) required for the propagation of feature annotation.</text>
</comment>
<organism evidence="6 7">
    <name type="scientific">Ignelater luminosus</name>
    <name type="common">Cucubano</name>
    <name type="synonym">Pyrophorus luminosus</name>
    <dbReference type="NCBI Taxonomy" id="2038154"/>
    <lineage>
        <taxon>Eukaryota</taxon>
        <taxon>Metazoa</taxon>
        <taxon>Ecdysozoa</taxon>
        <taxon>Arthropoda</taxon>
        <taxon>Hexapoda</taxon>
        <taxon>Insecta</taxon>
        <taxon>Pterygota</taxon>
        <taxon>Neoptera</taxon>
        <taxon>Endopterygota</taxon>
        <taxon>Coleoptera</taxon>
        <taxon>Polyphaga</taxon>
        <taxon>Elateriformia</taxon>
        <taxon>Elateroidea</taxon>
        <taxon>Elateridae</taxon>
        <taxon>Agrypninae</taxon>
        <taxon>Pyrophorini</taxon>
        <taxon>Ignelater</taxon>
    </lineage>
</organism>
<evidence type="ECO:0000313" key="7">
    <source>
        <dbReference type="Proteomes" id="UP000801492"/>
    </source>
</evidence>